<protein>
    <recommendedName>
        <fullName evidence="2">MADF domain-containing protein</fullName>
    </recommendedName>
</protein>
<dbReference type="Pfam" id="PF10545">
    <property type="entry name" value="MADF_DNA_bdg"/>
    <property type="match status" value="1"/>
</dbReference>
<evidence type="ECO:0000256" key="1">
    <source>
        <dbReference type="SAM" id="MobiDB-lite"/>
    </source>
</evidence>
<dbReference type="InterPro" id="IPR006578">
    <property type="entry name" value="MADF-dom"/>
</dbReference>
<dbReference type="EMBL" id="OV121139">
    <property type="protein sequence ID" value="CAH0562799.1"/>
    <property type="molecule type" value="Genomic_DNA"/>
</dbReference>
<evidence type="ECO:0000313" key="3">
    <source>
        <dbReference type="EMBL" id="CAH0562799.1"/>
    </source>
</evidence>
<keyword evidence="4" id="KW-1185">Reference proteome</keyword>
<dbReference type="PANTHER" id="PTHR12243">
    <property type="entry name" value="MADF DOMAIN TRANSCRIPTION FACTOR"/>
    <property type="match status" value="1"/>
</dbReference>
<sequence length="191" mass="21979">MEWNDDLLISLVQKYPQLWNKRNMQFKNKNAKSNVWRTIDRSAKKCEKRFSKKRSEKASTASGMGSHATSQWTHYQAMEFLDAFISSRKRRNNGNVVERLEDSPQISSGITGEVAQMHQLQYEEDVPSCSAWNTVSQLIESAAEDESQSVRTAKSAVEKDASESRPEDLQRLKTLKWEPPRRACWHIEADG</sequence>
<dbReference type="PANTHER" id="PTHR12243:SF67">
    <property type="entry name" value="COREPRESSOR OF PANGOLIN, ISOFORM A-RELATED"/>
    <property type="match status" value="1"/>
</dbReference>
<dbReference type="InterPro" id="IPR039353">
    <property type="entry name" value="TF_Adf1"/>
</dbReference>
<feature type="compositionally biased region" description="Basic and acidic residues" evidence="1">
    <location>
        <begin position="156"/>
        <end position="173"/>
    </location>
</feature>
<organism evidence="3 4">
    <name type="scientific">Brassicogethes aeneus</name>
    <name type="common">Rape pollen beetle</name>
    <name type="synonym">Meligethes aeneus</name>
    <dbReference type="NCBI Taxonomy" id="1431903"/>
    <lineage>
        <taxon>Eukaryota</taxon>
        <taxon>Metazoa</taxon>
        <taxon>Ecdysozoa</taxon>
        <taxon>Arthropoda</taxon>
        <taxon>Hexapoda</taxon>
        <taxon>Insecta</taxon>
        <taxon>Pterygota</taxon>
        <taxon>Neoptera</taxon>
        <taxon>Endopterygota</taxon>
        <taxon>Coleoptera</taxon>
        <taxon>Polyphaga</taxon>
        <taxon>Cucujiformia</taxon>
        <taxon>Nitidulidae</taxon>
        <taxon>Meligethinae</taxon>
        <taxon>Brassicogethes</taxon>
    </lineage>
</organism>
<dbReference type="SMART" id="SM00595">
    <property type="entry name" value="MADF"/>
    <property type="match status" value="1"/>
</dbReference>
<evidence type="ECO:0000313" key="4">
    <source>
        <dbReference type="Proteomes" id="UP001154078"/>
    </source>
</evidence>
<evidence type="ECO:0000259" key="2">
    <source>
        <dbReference type="PROSITE" id="PS51029"/>
    </source>
</evidence>
<gene>
    <name evidence="3" type="ORF">MELIAE_LOCUS11819</name>
</gene>
<name>A0A9P0FPU1_BRAAE</name>
<feature type="region of interest" description="Disordered" evidence="1">
    <location>
        <begin position="142"/>
        <end position="173"/>
    </location>
</feature>
<feature type="region of interest" description="Disordered" evidence="1">
    <location>
        <begin position="47"/>
        <end position="66"/>
    </location>
</feature>
<feature type="domain" description="MADF" evidence="2">
    <location>
        <begin position="7"/>
        <end position="86"/>
    </location>
</feature>
<dbReference type="Proteomes" id="UP001154078">
    <property type="component" value="Chromosome 8"/>
</dbReference>
<dbReference type="OrthoDB" id="6703957at2759"/>
<dbReference type="PROSITE" id="PS51029">
    <property type="entry name" value="MADF"/>
    <property type="match status" value="1"/>
</dbReference>
<dbReference type="AlphaFoldDB" id="A0A9P0FPU1"/>
<proteinExistence type="predicted"/>
<accession>A0A9P0FPU1</accession>
<reference evidence="3" key="1">
    <citation type="submission" date="2021-12" db="EMBL/GenBank/DDBJ databases">
        <authorList>
            <person name="King R."/>
        </authorList>
    </citation>
    <scope>NUCLEOTIDE SEQUENCE</scope>
</reference>